<reference evidence="2" key="2">
    <citation type="submission" date="2017-05" db="EMBL/GenBank/DDBJ databases">
        <authorList>
            <consortium name="The Broad Institute Genomics Platform"/>
            <consortium name="The Broad Institute Genomic Center for Infectious Diseases"/>
            <person name="Earl A."/>
            <person name="Manson A."/>
            <person name="Schwartman J."/>
            <person name="Gilmore M."/>
            <person name="Abouelleil A."/>
            <person name="Cao P."/>
            <person name="Chapman S."/>
            <person name="Cusick C."/>
            <person name="Shea T."/>
            <person name="Young S."/>
            <person name="Neafsey D."/>
            <person name="Nusbaum C."/>
            <person name="Birren B."/>
        </authorList>
    </citation>
    <scope>NUCLEOTIDE SEQUENCE</scope>
    <source>
        <strain evidence="2">9E7_DIV0242</strain>
    </source>
</reference>
<dbReference type="OrthoDB" id="2678546at2"/>
<protein>
    <submittedName>
        <fullName evidence="1">Uncharacterized protein</fullName>
    </submittedName>
</protein>
<dbReference type="EMBL" id="NGMM01000001">
    <property type="protein sequence ID" value="OTP18590.1"/>
    <property type="molecule type" value="Genomic_DNA"/>
</dbReference>
<evidence type="ECO:0000313" key="3">
    <source>
        <dbReference type="Proteomes" id="UP000195141"/>
    </source>
</evidence>
<organism evidence="1">
    <name type="scientific">Candidatus Enterococcus clewellii</name>
    <dbReference type="NCBI Taxonomy" id="1834193"/>
    <lineage>
        <taxon>Bacteria</taxon>
        <taxon>Bacillati</taxon>
        <taxon>Bacillota</taxon>
        <taxon>Bacilli</taxon>
        <taxon>Lactobacillales</taxon>
        <taxon>Enterococcaceae</taxon>
        <taxon>Enterococcus</taxon>
    </lineage>
</organism>
<dbReference type="AlphaFoldDB" id="A0A242KDH0"/>
<sequence>MSNKEQELFELHYRGQGFVIMKSKLSYQIRWLVGAFGREAIYPISEELVQTAMQSNAEACAVMNYVETGNWPTKQTEAEKEQATKAFLRRHPELLIKIPDNQKKFDSKELKDLLSRGKRILEK</sequence>
<name>A0A242KDH0_9ENTE</name>
<dbReference type="RefSeq" id="WP_086347562.1">
    <property type="nucleotide sequence ID" value="NZ_CP147247.1"/>
</dbReference>
<dbReference type="Proteomes" id="UP000195141">
    <property type="component" value="Chromosome"/>
</dbReference>
<accession>A0A242KDH0</accession>
<reference evidence="1" key="1">
    <citation type="submission" date="2017-05" db="EMBL/GenBank/DDBJ databases">
        <title>The Genome Sequence of Enterococcus sp. 9E7_DIV0242.</title>
        <authorList>
            <consortium name="The Broad Institute Genomics Platform"/>
            <consortium name="The Broad Institute Genomic Center for Infectious Diseases"/>
            <person name="Earl A."/>
            <person name="Manson A."/>
            <person name="Schwartman J."/>
            <person name="Gilmore M."/>
            <person name="Abouelleil A."/>
            <person name="Cao P."/>
            <person name="Chapman S."/>
            <person name="Cusick C."/>
            <person name="Shea T."/>
            <person name="Young S."/>
            <person name="Neafsey D."/>
            <person name="Nusbaum C."/>
            <person name="Birren B."/>
        </authorList>
    </citation>
    <scope>NUCLEOTIDE SEQUENCE [LARGE SCALE GENOMIC DNA]</scope>
    <source>
        <strain evidence="1">9E7_DIV0242</strain>
    </source>
</reference>
<gene>
    <name evidence="2" type="ORF">A5888_000370</name>
    <name evidence="1" type="ORF">A5888_000404</name>
</gene>
<dbReference type="EMBL" id="CP147247">
    <property type="protein sequence ID" value="WYJ88651.1"/>
    <property type="molecule type" value="Genomic_DNA"/>
</dbReference>
<reference evidence="2" key="3">
    <citation type="submission" date="2024-03" db="EMBL/GenBank/DDBJ databases">
        <title>The Genome Sequence of Enterococcus sp. DIV0242b.</title>
        <authorList>
            <consortium name="The Broad Institute Genomics Platform"/>
            <consortium name="The Broad Institute Microbial Omics Core"/>
            <consortium name="The Broad Institute Genomic Center for Infectious Diseases"/>
            <person name="Earl A."/>
            <person name="Manson A."/>
            <person name="Gilmore M."/>
            <person name="Schwartman J."/>
            <person name="Shea T."/>
            <person name="Abouelleil A."/>
            <person name="Cao P."/>
            <person name="Chapman S."/>
            <person name="Cusick C."/>
            <person name="Young S."/>
            <person name="Neafsey D."/>
            <person name="Nusbaum C."/>
            <person name="Birren B."/>
        </authorList>
    </citation>
    <scope>NUCLEOTIDE SEQUENCE</scope>
    <source>
        <strain evidence="2">9E7_DIV0242</strain>
    </source>
</reference>
<proteinExistence type="predicted"/>
<evidence type="ECO:0000313" key="1">
    <source>
        <dbReference type="EMBL" id="OTP18590.1"/>
    </source>
</evidence>
<evidence type="ECO:0000313" key="2">
    <source>
        <dbReference type="EMBL" id="WYJ88651.1"/>
    </source>
</evidence>
<keyword evidence="3" id="KW-1185">Reference proteome</keyword>